<protein>
    <recommendedName>
        <fullName evidence="1">Mor transcription activator domain-containing protein</fullName>
    </recommendedName>
</protein>
<dbReference type="SUPFAM" id="SSF46689">
    <property type="entry name" value="Homeodomain-like"/>
    <property type="match status" value="1"/>
</dbReference>
<evidence type="ECO:0000313" key="3">
    <source>
        <dbReference type="Proteomes" id="UP000480570"/>
    </source>
</evidence>
<dbReference type="Gene3D" id="1.10.10.60">
    <property type="entry name" value="Homeodomain-like"/>
    <property type="match status" value="1"/>
</dbReference>
<dbReference type="InterPro" id="IPR009057">
    <property type="entry name" value="Homeodomain-like_sf"/>
</dbReference>
<feature type="domain" description="Mor transcription activator" evidence="1">
    <location>
        <begin position="30"/>
        <end position="86"/>
    </location>
</feature>
<dbReference type="AlphaFoldDB" id="A0A7C9MZA1"/>
<dbReference type="Pfam" id="PF08765">
    <property type="entry name" value="Mor"/>
    <property type="match status" value="1"/>
</dbReference>
<reference evidence="2 3" key="1">
    <citation type="journal article" date="2019" name="Appl. Environ. Microbiol.">
        <title>Genetic determinants of hydroxycinnamic acid metabolism in heterofermentative lactobacilli.</title>
        <authorList>
            <person name="Gaur G."/>
            <person name="Oh J.H."/>
            <person name="Filannino P."/>
            <person name="Gobbetti M."/>
            <person name="van Pijkeren J.P."/>
            <person name="Ganzle M.G."/>
        </authorList>
    </citation>
    <scope>NUCLEOTIDE SEQUENCE [LARGE SCALE GENOMIC DNA]</scope>
    <source>
        <strain evidence="2 3">FUA3583</strain>
    </source>
</reference>
<accession>A0A7C9MZA1</accession>
<dbReference type="InterPro" id="IPR014875">
    <property type="entry name" value="Mor_transcription_activator"/>
</dbReference>
<evidence type="ECO:0000259" key="1">
    <source>
        <dbReference type="Pfam" id="PF08765"/>
    </source>
</evidence>
<proteinExistence type="predicted"/>
<comment type="caution">
    <text evidence="2">The sequence shown here is derived from an EMBL/GenBank/DDBJ whole genome shotgun (WGS) entry which is preliminary data.</text>
</comment>
<gene>
    <name evidence="2" type="ORF">GB992_10390</name>
</gene>
<organism evidence="2 3">
    <name type="scientific">Furfurilactobacillus rossiae</name>
    <dbReference type="NCBI Taxonomy" id="231049"/>
    <lineage>
        <taxon>Bacteria</taxon>
        <taxon>Bacillati</taxon>
        <taxon>Bacillota</taxon>
        <taxon>Bacilli</taxon>
        <taxon>Lactobacillales</taxon>
        <taxon>Lactobacillaceae</taxon>
        <taxon>Furfurilactobacillus</taxon>
    </lineage>
</organism>
<dbReference type="Proteomes" id="UP000480570">
    <property type="component" value="Unassembled WGS sequence"/>
</dbReference>
<dbReference type="EMBL" id="WEZT01000022">
    <property type="protein sequence ID" value="MYV06227.1"/>
    <property type="molecule type" value="Genomic_DNA"/>
</dbReference>
<evidence type="ECO:0000313" key="2">
    <source>
        <dbReference type="EMBL" id="MYV06227.1"/>
    </source>
</evidence>
<name>A0A7C9MZA1_9LACO</name>
<sequence length="89" mass="10438">MDKQKVDPTTLPDVYRRIYDLLGEDKLLLLWDAFKGEEINFPIHLNDRDKVKLKIIESYNGSNLDALAKQYGFTKRWARQVIKLAKNNS</sequence>